<evidence type="ECO:0000256" key="1">
    <source>
        <dbReference type="ARBA" id="ARBA00012513"/>
    </source>
</evidence>
<name>A0A5N6U6T4_ASPAV</name>
<evidence type="ECO:0000256" key="7">
    <source>
        <dbReference type="ARBA" id="ARBA00047899"/>
    </source>
</evidence>
<dbReference type="InterPro" id="IPR000719">
    <property type="entry name" value="Prot_kinase_dom"/>
</dbReference>
<organism evidence="10 11">
    <name type="scientific">Aspergillus avenaceus</name>
    <dbReference type="NCBI Taxonomy" id="36643"/>
    <lineage>
        <taxon>Eukaryota</taxon>
        <taxon>Fungi</taxon>
        <taxon>Dikarya</taxon>
        <taxon>Ascomycota</taxon>
        <taxon>Pezizomycotina</taxon>
        <taxon>Eurotiomycetes</taxon>
        <taxon>Eurotiomycetidae</taxon>
        <taxon>Eurotiales</taxon>
        <taxon>Aspergillaceae</taxon>
        <taxon>Aspergillus</taxon>
        <taxon>Aspergillus subgen. Circumdati</taxon>
    </lineage>
</organism>
<dbReference type="EMBL" id="ML742030">
    <property type="protein sequence ID" value="KAE8154312.1"/>
    <property type="molecule type" value="Genomic_DNA"/>
</dbReference>
<dbReference type="EC" id="2.7.11.1" evidence="1"/>
<evidence type="ECO:0000256" key="2">
    <source>
        <dbReference type="ARBA" id="ARBA00022527"/>
    </source>
</evidence>
<dbReference type="GO" id="GO:0004674">
    <property type="term" value="F:protein serine/threonine kinase activity"/>
    <property type="evidence" value="ECO:0007669"/>
    <property type="project" value="UniProtKB-KW"/>
</dbReference>
<dbReference type="InterPro" id="IPR011009">
    <property type="entry name" value="Kinase-like_dom_sf"/>
</dbReference>
<dbReference type="SMART" id="SM00220">
    <property type="entry name" value="S_TKc"/>
    <property type="match status" value="1"/>
</dbReference>
<accession>A0A5N6U6T4</accession>
<evidence type="ECO:0000256" key="3">
    <source>
        <dbReference type="ARBA" id="ARBA00022679"/>
    </source>
</evidence>
<evidence type="ECO:0000313" key="11">
    <source>
        <dbReference type="Proteomes" id="UP000325780"/>
    </source>
</evidence>
<protein>
    <recommendedName>
        <fullName evidence="1">non-specific serine/threonine protein kinase</fullName>
        <ecNumber evidence="1">2.7.11.1</ecNumber>
    </recommendedName>
</protein>
<feature type="domain" description="Protein kinase" evidence="9">
    <location>
        <begin position="7"/>
        <end position="349"/>
    </location>
</feature>
<dbReference type="PROSITE" id="PS50011">
    <property type="entry name" value="PROTEIN_KINASE_DOM"/>
    <property type="match status" value="1"/>
</dbReference>
<sequence>MRPTALIRIQPPLTRAPFFTCQLLSQTRKTSTKSPSIQEPLKPGTILKSDSGQSYRIDEILADRRKPLLCVYRASTARSNYIIKNMIPGEFNYQLDLQKPLSARPHVRAVIDTVREQELFIYPFLTGDLLRLSRKALSKPSRREILRGALCGLVDLHNRDILHNDIKPNNVLLNYEEHHGGEIVINKVQIPDLEDTVIVPSGKWLKGPLCGNAIWRSPESWCRSRQNQASDVFSFGIMMIYVMISEMVFRVSDDQLEAPDSWRYILRRHLSYFADEDGLNGFLGHIGKENPFHERLLALANTFTLEDPRQPFTRWQYVDPDLRDLVGKMTNLEPTRRITAKEALRHCWFSQTT</sequence>
<dbReference type="GO" id="GO:0005737">
    <property type="term" value="C:cytoplasm"/>
    <property type="evidence" value="ECO:0007669"/>
    <property type="project" value="TreeGrafter"/>
</dbReference>
<dbReference type="InterPro" id="IPR008271">
    <property type="entry name" value="Ser/Thr_kinase_AS"/>
</dbReference>
<dbReference type="GO" id="GO:0005524">
    <property type="term" value="F:ATP binding"/>
    <property type="evidence" value="ECO:0007669"/>
    <property type="project" value="UniProtKB-KW"/>
</dbReference>
<dbReference type="Pfam" id="PF00069">
    <property type="entry name" value="Pkinase"/>
    <property type="match status" value="1"/>
</dbReference>
<dbReference type="Gene3D" id="1.10.510.10">
    <property type="entry name" value="Transferase(Phosphotransferase) domain 1"/>
    <property type="match status" value="1"/>
</dbReference>
<dbReference type="InterPro" id="IPR053235">
    <property type="entry name" value="Ser_Thr_kinase"/>
</dbReference>
<keyword evidence="3" id="KW-0808">Transferase</keyword>
<dbReference type="Proteomes" id="UP000325780">
    <property type="component" value="Unassembled WGS sequence"/>
</dbReference>
<keyword evidence="11" id="KW-1185">Reference proteome</keyword>
<evidence type="ECO:0000256" key="4">
    <source>
        <dbReference type="ARBA" id="ARBA00022741"/>
    </source>
</evidence>
<dbReference type="SUPFAM" id="SSF56112">
    <property type="entry name" value="Protein kinase-like (PK-like)"/>
    <property type="match status" value="1"/>
</dbReference>
<keyword evidence="4" id="KW-0547">Nucleotide-binding</keyword>
<proteinExistence type="predicted"/>
<evidence type="ECO:0000256" key="8">
    <source>
        <dbReference type="ARBA" id="ARBA00048679"/>
    </source>
</evidence>
<gene>
    <name evidence="10" type="ORF">BDV25DRAFT_147938</name>
</gene>
<dbReference type="PANTHER" id="PTHR24361">
    <property type="entry name" value="MITOGEN-ACTIVATED KINASE KINASE KINASE"/>
    <property type="match status" value="1"/>
</dbReference>
<comment type="catalytic activity">
    <reaction evidence="8">
        <text>L-seryl-[protein] + ATP = O-phospho-L-seryl-[protein] + ADP + H(+)</text>
        <dbReference type="Rhea" id="RHEA:17989"/>
        <dbReference type="Rhea" id="RHEA-COMP:9863"/>
        <dbReference type="Rhea" id="RHEA-COMP:11604"/>
        <dbReference type="ChEBI" id="CHEBI:15378"/>
        <dbReference type="ChEBI" id="CHEBI:29999"/>
        <dbReference type="ChEBI" id="CHEBI:30616"/>
        <dbReference type="ChEBI" id="CHEBI:83421"/>
        <dbReference type="ChEBI" id="CHEBI:456216"/>
        <dbReference type="EC" id="2.7.11.1"/>
    </reaction>
</comment>
<evidence type="ECO:0000256" key="5">
    <source>
        <dbReference type="ARBA" id="ARBA00022777"/>
    </source>
</evidence>
<reference evidence="10 11" key="1">
    <citation type="submission" date="2019-04" db="EMBL/GenBank/DDBJ databases">
        <title>Friends and foes A comparative genomics study of 23 Aspergillus species from section Flavi.</title>
        <authorList>
            <consortium name="DOE Joint Genome Institute"/>
            <person name="Kjaerbolling I."/>
            <person name="Vesth T."/>
            <person name="Frisvad J.C."/>
            <person name="Nybo J.L."/>
            <person name="Theobald S."/>
            <person name="Kildgaard S."/>
            <person name="Isbrandt T."/>
            <person name="Kuo A."/>
            <person name="Sato A."/>
            <person name="Lyhne E.K."/>
            <person name="Kogle M.E."/>
            <person name="Wiebenga A."/>
            <person name="Kun R.S."/>
            <person name="Lubbers R.J."/>
            <person name="Makela M.R."/>
            <person name="Barry K."/>
            <person name="Chovatia M."/>
            <person name="Clum A."/>
            <person name="Daum C."/>
            <person name="Haridas S."/>
            <person name="He G."/>
            <person name="LaButti K."/>
            <person name="Lipzen A."/>
            <person name="Mondo S."/>
            <person name="Riley R."/>
            <person name="Salamov A."/>
            <person name="Simmons B.A."/>
            <person name="Magnuson J.K."/>
            <person name="Henrissat B."/>
            <person name="Mortensen U.H."/>
            <person name="Larsen T.O."/>
            <person name="Devries R.P."/>
            <person name="Grigoriev I.V."/>
            <person name="Machida M."/>
            <person name="Baker S.E."/>
            <person name="Andersen M.R."/>
        </authorList>
    </citation>
    <scope>NUCLEOTIDE SEQUENCE [LARGE SCALE GENOMIC DNA]</scope>
    <source>
        <strain evidence="10 11">IBT 18842</strain>
    </source>
</reference>
<evidence type="ECO:0000313" key="10">
    <source>
        <dbReference type="EMBL" id="KAE8154312.1"/>
    </source>
</evidence>
<keyword evidence="5 10" id="KW-0418">Kinase</keyword>
<dbReference type="OrthoDB" id="4062651at2759"/>
<comment type="catalytic activity">
    <reaction evidence="7">
        <text>L-threonyl-[protein] + ATP = O-phospho-L-threonyl-[protein] + ADP + H(+)</text>
        <dbReference type="Rhea" id="RHEA:46608"/>
        <dbReference type="Rhea" id="RHEA-COMP:11060"/>
        <dbReference type="Rhea" id="RHEA-COMP:11605"/>
        <dbReference type="ChEBI" id="CHEBI:15378"/>
        <dbReference type="ChEBI" id="CHEBI:30013"/>
        <dbReference type="ChEBI" id="CHEBI:30616"/>
        <dbReference type="ChEBI" id="CHEBI:61977"/>
        <dbReference type="ChEBI" id="CHEBI:456216"/>
        <dbReference type="EC" id="2.7.11.1"/>
    </reaction>
</comment>
<keyword evidence="6" id="KW-0067">ATP-binding</keyword>
<evidence type="ECO:0000256" key="6">
    <source>
        <dbReference type="ARBA" id="ARBA00022840"/>
    </source>
</evidence>
<evidence type="ECO:0000259" key="9">
    <source>
        <dbReference type="PROSITE" id="PS50011"/>
    </source>
</evidence>
<dbReference type="AlphaFoldDB" id="A0A5N6U6T4"/>
<dbReference type="PROSITE" id="PS00108">
    <property type="entry name" value="PROTEIN_KINASE_ST"/>
    <property type="match status" value="1"/>
</dbReference>
<dbReference type="PANTHER" id="PTHR24361:SF433">
    <property type="entry name" value="PROTEIN KINASE DOMAIN-CONTAINING PROTEIN"/>
    <property type="match status" value="1"/>
</dbReference>
<keyword evidence="2" id="KW-0723">Serine/threonine-protein kinase</keyword>